<keyword evidence="1" id="KW-0547">Nucleotide-binding</keyword>
<organism evidence="6 7">
    <name type="scientific">Segatella copri</name>
    <dbReference type="NCBI Taxonomy" id="165179"/>
    <lineage>
        <taxon>Bacteria</taxon>
        <taxon>Pseudomonadati</taxon>
        <taxon>Bacteroidota</taxon>
        <taxon>Bacteroidia</taxon>
        <taxon>Bacteroidales</taxon>
        <taxon>Prevotellaceae</taxon>
        <taxon>Segatella</taxon>
    </lineage>
</organism>
<dbReference type="GO" id="GO:0005524">
    <property type="term" value="F:ATP binding"/>
    <property type="evidence" value="ECO:0007669"/>
    <property type="project" value="UniProtKB-KW"/>
</dbReference>
<dbReference type="Pfam" id="PF00004">
    <property type="entry name" value="AAA"/>
    <property type="match status" value="1"/>
</dbReference>
<dbReference type="InterPro" id="IPR003959">
    <property type="entry name" value="ATPase_AAA_core"/>
</dbReference>
<evidence type="ECO:0000256" key="1">
    <source>
        <dbReference type="ARBA" id="ARBA00022741"/>
    </source>
</evidence>
<sequence>MNKKVISDFQKMIDVNTPIIYINDYDFVRIDEIIVEIVGNSKVFEWNPATGTTNFKTKESQGLGENDTLEQFLRDKYTIDVNLKEKFLVLKDIQDFIEEPAIKSLLQLIAQRKLYDRDYNTTVIIVSSVLKVPQELEKYVSYLEIPFPEDDEINQLIDEHVEVNCYDNFKDEDRKKLMPSLKGMTSFEIDRMLDMAMSSNGSLSAEDTEMILQQKKAMVKKSGLLELIDTPASLNDIGGLDVLKDYLLNKSRVIADLPKAIDFGVSIPKGVFIVGMPGCGKSLCAKASAALFNTPLLKLDMGSMMGKYVGESEGNLRKAIKIAEAAAPCVLWIDEIEKAFSGVDGNNDIMTRMFGYFLSWMQEKKSCVYVIATANKIKDLPLELKRKGRFDEIFCVNLPNKEERKKIFKIHIGKKNKSLDEAALNSVCQITEGFNGADIESVVNEAMEKCFIDSLDNKGTAFDGKLFKDIASKT</sequence>
<feature type="domain" description="AAA+ ATPase" evidence="5">
    <location>
        <begin position="267"/>
        <end position="400"/>
    </location>
</feature>
<evidence type="ECO:0000259" key="5">
    <source>
        <dbReference type="SMART" id="SM00382"/>
    </source>
</evidence>
<dbReference type="InterPro" id="IPR027417">
    <property type="entry name" value="P-loop_NTPase"/>
</dbReference>
<dbReference type="GO" id="GO:0016887">
    <property type="term" value="F:ATP hydrolysis activity"/>
    <property type="evidence" value="ECO:0007669"/>
    <property type="project" value="InterPro"/>
</dbReference>
<comment type="similarity">
    <text evidence="3">Belongs to the AAA ATPase family. Highly divergent.</text>
</comment>
<comment type="caution">
    <text evidence="6">The sequence shown here is derived from an EMBL/GenBank/DDBJ whole genome shotgun (WGS) entry which is preliminary data.</text>
</comment>
<dbReference type="Gene3D" id="3.40.50.300">
    <property type="entry name" value="P-loop containing nucleotide triphosphate hydrolases"/>
    <property type="match status" value="1"/>
</dbReference>
<gene>
    <name evidence="6" type="ORF">ONT05_15640</name>
</gene>
<proteinExistence type="inferred from homology"/>
<dbReference type="AlphaFoldDB" id="A0AAW5U418"/>
<accession>A0AAW5U418</accession>
<evidence type="ECO:0000256" key="3">
    <source>
        <dbReference type="ARBA" id="ARBA00038088"/>
    </source>
</evidence>
<evidence type="ECO:0000256" key="2">
    <source>
        <dbReference type="ARBA" id="ARBA00022840"/>
    </source>
</evidence>
<dbReference type="Gene3D" id="1.10.8.60">
    <property type="match status" value="1"/>
</dbReference>
<evidence type="ECO:0000256" key="4">
    <source>
        <dbReference type="ARBA" id="ARBA00040480"/>
    </source>
</evidence>
<dbReference type="SUPFAM" id="SSF52540">
    <property type="entry name" value="P-loop containing nucleoside triphosphate hydrolases"/>
    <property type="match status" value="1"/>
</dbReference>
<name>A0AAW5U418_9BACT</name>
<dbReference type="PANTHER" id="PTHR42960:SF1">
    <property type="entry name" value="YCF46 PROTEIN"/>
    <property type="match status" value="1"/>
</dbReference>
<dbReference type="InterPro" id="IPR052381">
    <property type="entry name" value="AAA_domain_protein"/>
</dbReference>
<evidence type="ECO:0000313" key="6">
    <source>
        <dbReference type="EMBL" id="MCW4094951.1"/>
    </source>
</evidence>
<dbReference type="InterPro" id="IPR003593">
    <property type="entry name" value="AAA+_ATPase"/>
</dbReference>
<dbReference type="SMART" id="SM00382">
    <property type="entry name" value="AAA"/>
    <property type="match status" value="1"/>
</dbReference>
<dbReference type="PANTHER" id="PTHR42960">
    <property type="entry name" value="YCF46 PROTEIN"/>
    <property type="match status" value="1"/>
</dbReference>
<dbReference type="EMBL" id="JAPDUS010000054">
    <property type="protein sequence ID" value="MCW4094951.1"/>
    <property type="molecule type" value="Genomic_DNA"/>
</dbReference>
<feature type="non-terminal residue" evidence="6">
    <location>
        <position position="474"/>
    </location>
</feature>
<keyword evidence="2" id="KW-0067">ATP-binding</keyword>
<reference evidence="6" key="1">
    <citation type="submission" date="2022-11" db="EMBL/GenBank/DDBJ databases">
        <title>Genomic repertoires linked with pathogenic potency of arthritogenic Prevotella copri isolated from the gut of rheumatoid arthritis patients.</title>
        <authorList>
            <person name="Nii T."/>
            <person name="Maeda Y."/>
            <person name="Motooka D."/>
            <person name="Naito M."/>
            <person name="Matsumoto Y."/>
            <person name="Ogawa T."/>
            <person name="Oguro-Igashira E."/>
            <person name="Kishikawa T."/>
            <person name="Yamashita M."/>
            <person name="Koizumi S."/>
            <person name="Kurakawa T."/>
            <person name="Okumura R."/>
            <person name="Kayama H."/>
            <person name="Murakami M."/>
            <person name="Sakaguchi T."/>
            <person name="Das B."/>
            <person name="Nakamura S."/>
            <person name="Okada Y."/>
            <person name="Kumanogoh A."/>
            <person name="Takeda K."/>
        </authorList>
    </citation>
    <scope>NUCLEOTIDE SEQUENCE</scope>
    <source>
        <strain evidence="6">N016-13</strain>
    </source>
</reference>
<dbReference type="Proteomes" id="UP001209074">
    <property type="component" value="Unassembled WGS sequence"/>
</dbReference>
<evidence type="ECO:0000313" key="7">
    <source>
        <dbReference type="Proteomes" id="UP001209074"/>
    </source>
</evidence>
<dbReference type="RefSeq" id="WP_264980851.1">
    <property type="nucleotide sequence ID" value="NZ_JAPDUS010000054.1"/>
</dbReference>
<protein>
    <recommendedName>
        <fullName evidence="4">Uncharacterized AAA domain-containing protein ycf46</fullName>
    </recommendedName>
</protein>